<accession>A0A8J7QBZ9</accession>
<dbReference type="Proteomes" id="UP000664417">
    <property type="component" value="Unassembled WGS sequence"/>
</dbReference>
<evidence type="ECO:0000256" key="1">
    <source>
        <dbReference type="SAM" id="SignalP"/>
    </source>
</evidence>
<sequence length="230" mass="24529">MRRSISMITLIFCSLFLIVPTFAQSDESGTAYRVTITNITKGQIFSPPIAVVHKRDISLFQLGQPASANLALMAEDGMAGPLAEELGAHELVRDVAVSDGPVMPGQSVTLEVRGDGRFNLVSVAGMLVTTNDTFFALTLDRPPSYDVFVKNGSSRGMAYGLAEAYDAGTEANSEDCAFIPGPPCGNGGVHDPAEAEGYVYISNGIHGIADINPDAYDWRSKVAVIQIERL</sequence>
<feature type="domain" description="Spondin" evidence="2">
    <location>
        <begin position="44"/>
        <end position="132"/>
    </location>
</feature>
<keyword evidence="4" id="KW-1185">Reference proteome</keyword>
<dbReference type="InterPro" id="IPR038678">
    <property type="entry name" value="Spondin_N_sf"/>
</dbReference>
<evidence type="ECO:0000313" key="4">
    <source>
        <dbReference type="Proteomes" id="UP000664417"/>
    </source>
</evidence>
<evidence type="ECO:0000259" key="2">
    <source>
        <dbReference type="Pfam" id="PF06468"/>
    </source>
</evidence>
<dbReference type="Pfam" id="PF06468">
    <property type="entry name" value="Spond_N"/>
    <property type="match status" value="1"/>
</dbReference>
<organism evidence="3 4">
    <name type="scientific">Acanthopleuribacter pedis</name>
    <dbReference type="NCBI Taxonomy" id="442870"/>
    <lineage>
        <taxon>Bacteria</taxon>
        <taxon>Pseudomonadati</taxon>
        <taxon>Acidobacteriota</taxon>
        <taxon>Holophagae</taxon>
        <taxon>Acanthopleuribacterales</taxon>
        <taxon>Acanthopleuribacteraceae</taxon>
        <taxon>Acanthopleuribacter</taxon>
    </lineage>
</organism>
<feature type="chain" id="PRO_5035300694" evidence="1">
    <location>
        <begin position="24"/>
        <end position="230"/>
    </location>
</feature>
<dbReference type="EMBL" id="JAFREP010000058">
    <property type="protein sequence ID" value="MBO1323347.1"/>
    <property type="molecule type" value="Genomic_DNA"/>
</dbReference>
<feature type="signal peptide" evidence="1">
    <location>
        <begin position="1"/>
        <end position="23"/>
    </location>
</feature>
<dbReference type="AlphaFoldDB" id="A0A8J7QBZ9"/>
<name>A0A8J7QBZ9_9BACT</name>
<dbReference type="RefSeq" id="WP_207863500.1">
    <property type="nucleotide sequence ID" value="NZ_JAFREP010000058.1"/>
</dbReference>
<gene>
    <name evidence="3" type="ORF">J3U88_33080</name>
</gene>
<dbReference type="NCBIfam" id="NF038123">
    <property type="entry name" value="NF038123_dom"/>
    <property type="match status" value="1"/>
</dbReference>
<keyword evidence="1" id="KW-0732">Signal</keyword>
<evidence type="ECO:0000313" key="3">
    <source>
        <dbReference type="EMBL" id="MBO1323347.1"/>
    </source>
</evidence>
<dbReference type="Gene3D" id="2.60.40.2130">
    <property type="entry name" value="F-spondin domain"/>
    <property type="match status" value="1"/>
</dbReference>
<proteinExistence type="predicted"/>
<protein>
    <submittedName>
        <fullName evidence="3">Spondin domain-containing protein</fullName>
    </submittedName>
</protein>
<reference evidence="3" key="1">
    <citation type="submission" date="2021-03" db="EMBL/GenBank/DDBJ databases">
        <authorList>
            <person name="Wang G."/>
        </authorList>
    </citation>
    <scope>NUCLEOTIDE SEQUENCE</scope>
    <source>
        <strain evidence="3">KCTC 12899</strain>
    </source>
</reference>
<comment type="caution">
    <text evidence="3">The sequence shown here is derived from an EMBL/GenBank/DDBJ whole genome shotgun (WGS) entry which is preliminary data.</text>
</comment>
<dbReference type="InterPro" id="IPR009465">
    <property type="entry name" value="Spondin_N"/>
</dbReference>